<evidence type="ECO:0000259" key="2">
    <source>
        <dbReference type="Pfam" id="PF07510"/>
    </source>
</evidence>
<evidence type="ECO:0000313" key="3">
    <source>
        <dbReference type="EMBL" id="ACV96716.1"/>
    </source>
</evidence>
<evidence type="ECO:0000313" key="4">
    <source>
        <dbReference type="EMBL" id="ADH92775.1"/>
    </source>
</evidence>
<reference evidence="3" key="3">
    <citation type="journal article" date="2011" name="BMC Microbiol.">
        <title>Arcanolysin is a cholesterol-dependent cytolysin of the human pathogen Arcanobacterium haemolyticum.</title>
        <authorList>
            <person name="Jost B.H."/>
            <person name="Lucas E.A."/>
            <person name="Billington S.J."/>
            <person name="Ratner A.J."/>
            <person name="McGee D.J."/>
        </authorList>
    </citation>
    <scope>NUCLEOTIDE SEQUENCE</scope>
    <source>
        <strain evidence="3">ATCC 9345</strain>
    </source>
</reference>
<dbReference type="Pfam" id="PF07510">
    <property type="entry name" value="GmrSD_C"/>
    <property type="match status" value="1"/>
</dbReference>
<sequence>MRRSFIDKILFPIAIAAGLWLVVPGLGPDIAGMEERFGWKIGPDDWRGPLSQEPTFHISNPEIGALLDTIPIRHKQHLPRYNRQDFGQAWADVDRNGCDTRNDILARDLNDVRFKKGTHNCVVVAGKLNDPYTGKRIDFVRGQKTSTLIQIDHVVALSDAWKSGAWEWDPETRENFANDPENLLTVDGQANQDKGAANAAQWLPENDAFQCAYVERQLRVKARWHLSVTQNEHTAIARTLSHCY</sequence>
<keyword evidence="1" id="KW-0472">Membrane</keyword>
<reference evidence="4" key="2">
    <citation type="submission" date="2010-05" db="EMBL/GenBank/DDBJ databases">
        <title>The complete genome of Arcanobacterium haemolyticum DSM 20595.</title>
        <authorList>
            <consortium name="US DOE Joint Genome Institute (JGI-PGF)"/>
            <person name="Lucas S."/>
            <person name="Copeland A."/>
            <person name="Lapidus A."/>
            <person name="Glavina del Rio T."/>
            <person name="Dalin E."/>
            <person name="Tice H."/>
            <person name="Bruce D."/>
            <person name="Goodwin L."/>
            <person name="Pitluck S."/>
            <person name="Kyrpides N."/>
            <person name="Mavromatis K."/>
            <person name="Mikhailova N."/>
            <person name="Teshima H."/>
            <person name="Brettin T."/>
            <person name="Detter J.C."/>
            <person name="Tapia R."/>
            <person name="Han C."/>
            <person name="Larimer F."/>
            <person name="Land M."/>
            <person name="Hauser L."/>
            <person name="Markowitz V."/>
            <person name="Cheng J.-F."/>
            <person name="Hugenholtz P."/>
            <person name="Woyke T."/>
            <person name="Wu D."/>
            <person name="Pukall R."/>
            <person name="Gehrich-Schroeter G."/>
            <person name="Schneider S."/>
            <person name="Klenk H.-P."/>
            <person name="Eisen J.A."/>
        </authorList>
    </citation>
    <scope>NUCLEOTIDE SEQUENCE</scope>
    <source>
        <strain evidence="4">DSM 20595</strain>
    </source>
</reference>
<evidence type="ECO:0000256" key="1">
    <source>
        <dbReference type="SAM" id="Phobius"/>
    </source>
</evidence>
<feature type="domain" description="GmrSD restriction endonucleases C-terminal" evidence="2">
    <location>
        <begin position="99"/>
        <end position="238"/>
    </location>
</feature>
<proteinExistence type="predicted"/>
<organism evidence="4 5">
    <name type="scientific">Arcanobacterium haemolyticum (strain ATCC 9345 / DSM 20595 / CCM 5947 / CCUG 17215 / LMG 16163 / NBRC 15585 / NCTC 8452 / 11018)</name>
    <dbReference type="NCBI Taxonomy" id="644284"/>
    <lineage>
        <taxon>Bacteria</taxon>
        <taxon>Bacillati</taxon>
        <taxon>Actinomycetota</taxon>
        <taxon>Actinomycetes</taxon>
        <taxon>Actinomycetales</taxon>
        <taxon>Actinomycetaceae</taxon>
        <taxon>Arcanobacterium</taxon>
    </lineage>
</organism>
<dbReference type="EMBL" id="FJ785427">
    <property type="protein sequence ID" value="ACV96716.1"/>
    <property type="molecule type" value="Genomic_RNA"/>
</dbReference>
<protein>
    <recommendedName>
        <fullName evidence="2">GmrSD restriction endonucleases C-terminal domain-containing protein</fullName>
    </recommendedName>
</protein>
<dbReference type="PANTHER" id="PTHR24094:SF15">
    <property type="entry name" value="AMP-DEPENDENT SYNTHETASE_LIGASE DOMAIN-CONTAINING PROTEIN-RELATED"/>
    <property type="match status" value="1"/>
</dbReference>
<feature type="transmembrane region" description="Helical" evidence="1">
    <location>
        <begin position="9"/>
        <end position="27"/>
    </location>
</feature>
<keyword evidence="5" id="KW-1185">Reference proteome</keyword>
<gene>
    <name evidence="4" type="ordered locus">Arch_1061</name>
</gene>
<dbReference type="eggNOG" id="COG2356">
    <property type="taxonomic scope" value="Bacteria"/>
</dbReference>
<name>D7BPC6_ARCHD</name>
<dbReference type="HOGENOM" id="CLU_043034_1_0_11"/>
<reference evidence="4 5" key="1">
    <citation type="journal article" date="2010" name="Stand. Genomic Sci.">
        <title>Complete genome sequence of Arcanobacterium haemolyticum type strain (11018).</title>
        <authorList>
            <person name="Yasawong M."/>
            <person name="Teshima H."/>
            <person name="Lapidus A."/>
            <person name="Nolan M."/>
            <person name="Lucas S."/>
            <person name="Glavina Del Rio T."/>
            <person name="Tice H."/>
            <person name="Cheng J."/>
            <person name="Bruce D."/>
            <person name="Detter C."/>
            <person name="Tapia R."/>
            <person name="Han C."/>
            <person name="Goodwin L."/>
            <person name="Pitluck S."/>
            <person name="Liolios K."/>
            <person name="Ivanova N."/>
            <person name="Mavromatis K."/>
            <person name="Mikhailova N."/>
            <person name="Pati A."/>
            <person name="Chen A."/>
            <person name="Palaniappan K."/>
            <person name="Land M."/>
            <person name="Hauser L."/>
            <person name="Chang Y."/>
            <person name="Jeffries C."/>
            <person name="Rohde M."/>
            <person name="Sikorski J."/>
            <person name="Pukall R."/>
            <person name="Goker M."/>
            <person name="Woyke T."/>
            <person name="Bristow J."/>
            <person name="Eisen J."/>
            <person name="Markowitz V."/>
            <person name="Hugenholtz P."/>
            <person name="Kyrpides N."/>
            <person name="Klenk H."/>
        </authorList>
    </citation>
    <scope>NUCLEOTIDE SEQUENCE [LARGE SCALE GENOMIC DNA]</scope>
    <source>
        <strain evidence="5">ATCC 9345 / DSM 20595 / CCUG 17215 / LMG 16163 / NBRC 15585 / NCTC 8452 / 11018</strain>
        <strain evidence="4">DSM 20595</strain>
    </source>
</reference>
<dbReference type="InterPro" id="IPR011089">
    <property type="entry name" value="GmrSD_C"/>
</dbReference>
<dbReference type="RefSeq" id="WP_013170269.1">
    <property type="nucleotide sequence ID" value="NC_014218.1"/>
</dbReference>
<dbReference type="AlphaFoldDB" id="D7BPC6"/>
<accession>D7BPC6</accession>
<dbReference type="Proteomes" id="UP000000376">
    <property type="component" value="Chromosome"/>
</dbReference>
<dbReference type="PANTHER" id="PTHR24094">
    <property type="entry name" value="SECRETED PROTEIN"/>
    <property type="match status" value="1"/>
</dbReference>
<keyword evidence="1" id="KW-1133">Transmembrane helix</keyword>
<evidence type="ECO:0000313" key="5">
    <source>
        <dbReference type="Proteomes" id="UP000000376"/>
    </source>
</evidence>
<dbReference type="OrthoDB" id="5196645at2"/>
<dbReference type="EMBL" id="CP002045">
    <property type="protein sequence ID" value="ADH92775.1"/>
    <property type="molecule type" value="Genomic_DNA"/>
</dbReference>
<dbReference type="KEGG" id="ahe:Arch_1061"/>
<keyword evidence="1" id="KW-0812">Transmembrane</keyword>